<dbReference type="PANTHER" id="PTHR17571">
    <property type="entry name" value="URINARY PROTEIN RUP /ACROSOMAL PROTEIN SP-10"/>
    <property type="match status" value="1"/>
</dbReference>
<evidence type="ECO:0008006" key="8">
    <source>
        <dbReference type="Google" id="ProtNLM"/>
    </source>
</evidence>
<dbReference type="InterPro" id="IPR000595">
    <property type="entry name" value="cNMP-bd_dom"/>
</dbReference>
<dbReference type="Gene3D" id="1.10.238.10">
    <property type="entry name" value="EF-hand"/>
    <property type="match status" value="1"/>
</dbReference>
<name>L1JJJ0_GUITC</name>
<dbReference type="InterPro" id="IPR002048">
    <property type="entry name" value="EF_hand_dom"/>
</dbReference>
<dbReference type="PROSITE" id="PS00018">
    <property type="entry name" value="EF_HAND_1"/>
    <property type="match status" value="1"/>
</dbReference>
<feature type="region of interest" description="Disordered" evidence="2">
    <location>
        <begin position="1"/>
        <end position="29"/>
    </location>
</feature>
<reference evidence="7" key="2">
    <citation type="submission" date="2012-11" db="EMBL/GenBank/DDBJ databases">
        <authorList>
            <person name="Kuo A."/>
            <person name="Curtis B.A."/>
            <person name="Tanifuji G."/>
            <person name="Burki F."/>
            <person name="Gruber A."/>
            <person name="Irimia M."/>
            <person name="Maruyama S."/>
            <person name="Arias M.C."/>
            <person name="Ball S.G."/>
            <person name="Gile G.H."/>
            <person name="Hirakawa Y."/>
            <person name="Hopkins J.F."/>
            <person name="Rensing S.A."/>
            <person name="Schmutz J."/>
            <person name="Symeonidi A."/>
            <person name="Elias M."/>
            <person name="Eveleigh R.J."/>
            <person name="Herman E.K."/>
            <person name="Klute M.J."/>
            <person name="Nakayama T."/>
            <person name="Obornik M."/>
            <person name="Reyes-Prieto A."/>
            <person name="Armbrust E.V."/>
            <person name="Aves S.J."/>
            <person name="Beiko R.G."/>
            <person name="Coutinho P."/>
            <person name="Dacks J.B."/>
            <person name="Durnford D.G."/>
            <person name="Fast N.M."/>
            <person name="Green B.R."/>
            <person name="Grisdale C."/>
            <person name="Hempe F."/>
            <person name="Henrissat B."/>
            <person name="Hoppner M.P."/>
            <person name="Ishida K.-I."/>
            <person name="Kim E."/>
            <person name="Koreny L."/>
            <person name="Kroth P.G."/>
            <person name="Liu Y."/>
            <person name="Malik S.-B."/>
            <person name="Maier U.G."/>
            <person name="McRose D."/>
            <person name="Mock T."/>
            <person name="Neilson J.A."/>
            <person name="Onodera N.T."/>
            <person name="Poole A.M."/>
            <person name="Pritham E.J."/>
            <person name="Richards T.A."/>
            <person name="Rocap G."/>
            <person name="Roy S.W."/>
            <person name="Sarai C."/>
            <person name="Schaack S."/>
            <person name="Shirato S."/>
            <person name="Slamovits C.H."/>
            <person name="Spencer D.F."/>
            <person name="Suzuki S."/>
            <person name="Worden A.Z."/>
            <person name="Zauner S."/>
            <person name="Barry K."/>
            <person name="Bell C."/>
            <person name="Bharti A.K."/>
            <person name="Crow J.A."/>
            <person name="Grimwood J."/>
            <person name="Kramer R."/>
            <person name="Lindquist E."/>
            <person name="Lucas S."/>
            <person name="Salamov A."/>
            <person name="McFadden G.I."/>
            <person name="Lane C.E."/>
            <person name="Keeling P.J."/>
            <person name="Gray M.W."/>
            <person name="Grigoriev I.V."/>
            <person name="Archibald J.M."/>
        </authorList>
    </citation>
    <scope>NUCLEOTIDE SEQUENCE</scope>
    <source>
        <strain evidence="7">CCMP2712</strain>
    </source>
</reference>
<dbReference type="GeneID" id="17305033"/>
<dbReference type="InterPro" id="IPR018490">
    <property type="entry name" value="cNMP-bd_dom_sf"/>
</dbReference>
<organism evidence="5">
    <name type="scientific">Guillardia theta (strain CCMP2712)</name>
    <name type="common">Cryptophyte</name>
    <dbReference type="NCBI Taxonomy" id="905079"/>
    <lineage>
        <taxon>Eukaryota</taxon>
        <taxon>Cryptophyceae</taxon>
        <taxon>Pyrenomonadales</taxon>
        <taxon>Geminigeraceae</taxon>
        <taxon>Guillardia</taxon>
    </lineage>
</organism>
<dbReference type="SUPFAM" id="SSF47473">
    <property type="entry name" value="EF-hand"/>
    <property type="match status" value="2"/>
</dbReference>
<dbReference type="Gene3D" id="2.60.120.10">
    <property type="entry name" value="Jelly Rolls"/>
    <property type="match status" value="1"/>
</dbReference>
<dbReference type="SMART" id="SM00054">
    <property type="entry name" value="EFh"/>
    <property type="match status" value="1"/>
</dbReference>
<evidence type="ECO:0000313" key="6">
    <source>
        <dbReference type="EnsemblProtists" id="EKX48255"/>
    </source>
</evidence>
<evidence type="ECO:0000256" key="2">
    <source>
        <dbReference type="SAM" id="MobiDB-lite"/>
    </source>
</evidence>
<dbReference type="InterPro" id="IPR018247">
    <property type="entry name" value="EF_Hand_1_Ca_BS"/>
</dbReference>
<evidence type="ECO:0000313" key="7">
    <source>
        <dbReference type="Proteomes" id="UP000011087"/>
    </source>
</evidence>
<evidence type="ECO:0000259" key="3">
    <source>
        <dbReference type="PROSITE" id="PS50042"/>
    </source>
</evidence>
<dbReference type="EnsemblProtists" id="EKX48255">
    <property type="protein sequence ID" value="EKX48255"/>
    <property type="gene ID" value="GUITHDRAFT_105860"/>
</dbReference>
<feature type="domain" description="Cyclic nucleotide-binding" evidence="3">
    <location>
        <begin position="211"/>
        <end position="260"/>
    </location>
</feature>
<dbReference type="InterPro" id="IPR014710">
    <property type="entry name" value="RmlC-like_jellyroll"/>
</dbReference>
<dbReference type="HOGENOM" id="CLU_288117_0_0_1"/>
<dbReference type="CDD" id="cd00038">
    <property type="entry name" value="CAP_ED"/>
    <property type="match status" value="1"/>
</dbReference>
<dbReference type="PaxDb" id="55529-EKX48255"/>
<accession>L1JJJ0</accession>
<reference evidence="6" key="3">
    <citation type="submission" date="2016-03" db="UniProtKB">
        <authorList>
            <consortium name="EnsemblProtists"/>
        </authorList>
    </citation>
    <scope>IDENTIFICATION</scope>
</reference>
<dbReference type="PROSITE" id="PS50222">
    <property type="entry name" value="EF_HAND_2"/>
    <property type="match status" value="1"/>
</dbReference>
<dbReference type="PANTHER" id="PTHR17571:SF34">
    <property type="entry name" value="ACROSOMAL PROTEIN SP-10"/>
    <property type="match status" value="1"/>
</dbReference>
<dbReference type="InterPro" id="IPR052671">
    <property type="entry name" value="Acrosomal_SP-10-like"/>
</dbReference>
<dbReference type="AlphaFoldDB" id="L1JJJ0"/>
<proteinExistence type="predicted"/>
<gene>
    <name evidence="5" type="ORF">GUITHDRAFT_105860</name>
</gene>
<dbReference type="RefSeq" id="XP_005835235.1">
    <property type="nucleotide sequence ID" value="XM_005835178.1"/>
</dbReference>
<dbReference type="Pfam" id="PF00036">
    <property type="entry name" value="EF-hand_1"/>
    <property type="match status" value="1"/>
</dbReference>
<reference evidence="5 7" key="1">
    <citation type="journal article" date="2012" name="Nature">
        <title>Algal genomes reveal evolutionary mosaicism and the fate of nucleomorphs.</title>
        <authorList>
            <consortium name="DOE Joint Genome Institute"/>
            <person name="Curtis B.A."/>
            <person name="Tanifuji G."/>
            <person name="Burki F."/>
            <person name="Gruber A."/>
            <person name="Irimia M."/>
            <person name="Maruyama S."/>
            <person name="Arias M.C."/>
            <person name="Ball S.G."/>
            <person name="Gile G.H."/>
            <person name="Hirakawa Y."/>
            <person name="Hopkins J.F."/>
            <person name="Kuo A."/>
            <person name="Rensing S.A."/>
            <person name="Schmutz J."/>
            <person name="Symeonidi A."/>
            <person name="Elias M."/>
            <person name="Eveleigh R.J."/>
            <person name="Herman E.K."/>
            <person name="Klute M.J."/>
            <person name="Nakayama T."/>
            <person name="Obornik M."/>
            <person name="Reyes-Prieto A."/>
            <person name="Armbrust E.V."/>
            <person name="Aves S.J."/>
            <person name="Beiko R.G."/>
            <person name="Coutinho P."/>
            <person name="Dacks J.B."/>
            <person name="Durnford D.G."/>
            <person name="Fast N.M."/>
            <person name="Green B.R."/>
            <person name="Grisdale C.J."/>
            <person name="Hempel F."/>
            <person name="Henrissat B."/>
            <person name="Hoppner M.P."/>
            <person name="Ishida K."/>
            <person name="Kim E."/>
            <person name="Koreny L."/>
            <person name="Kroth P.G."/>
            <person name="Liu Y."/>
            <person name="Malik S.B."/>
            <person name="Maier U.G."/>
            <person name="McRose D."/>
            <person name="Mock T."/>
            <person name="Neilson J.A."/>
            <person name="Onodera N.T."/>
            <person name="Poole A.M."/>
            <person name="Pritham E.J."/>
            <person name="Richards T.A."/>
            <person name="Rocap G."/>
            <person name="Roy S.W."/>
            <person name="Sarai C."/>
            <person name="Schaack S."/>
            <person name="Shirato S."/>
            <person name="Slamovits C.H."/>
            <person name="Spencer D.F."/>
            <person name="Suzuki S."/>
            <person name="Worden A.Z."/>
            <person name="Zauner S."/>
            <person name="Barry K."/>
            <person name="Bell C."/>
            <person name="Bharti A.K."/>
            <person name="Crow J.A."/>
            <person name="Grimwood J."/>
            <person name="Kramer R."/>
            <person name="Lindquist E."/>
            <person name="Lucas S."/>
            <person name="Salamov A."/>
            <person name="McFadden G.I."/>
            <person name="Lane C.E."/>
            <person name="Keeling P.J."/>
            <person name="Gray M.W."/>
            <person name="Grigoriev I.V."/>
            <person name="Archibald J.M."/>
        </authorList>
    </citation>
    <scope>NUCLEOTIDE SEQUENCE</scope>
    <source>
        <strain evidence="5 7">CCMP2712</strain>
    </source>
</reference>
<keyword evidence="7" id="KW-1185">Reference proteome</keyword>
<dbReference type="EMBL" id="JH992986">
    <property type="protein sequence ID" value="EKX48255.1"/>
    <property type="molecule type" value="Genomic_DNA"/>
</dbReference>
<dbReference type="KEGG" id="gtt:GUITHDRAFT_105860"/>
<dbReference type="InterPro" id="IPR011992">
    <property type="entry name" value="EF-hand-dom_pair"/>
</dbReference>
<protein>
    <recommendedName>
        <fullName evidence="8">Calmodulin</fullName>
    </recommendedName>
</protein>
<evidence type="ECO:0000256" key="1">
    <source>
        <dbReference type="ARBA" id="ARBA00022837"/>
    </source>
</evidence>
<dbReference type="PROSITE" id="PS50096">
    <property type="entry name" value="IQ"/>
    <property type="match status" value="1"/>
</dbReference>
<dbReference type="PROSITE" id="PS50042">
    <property type="entry name" value="CNMP_BINDING_3"/>
    <property type="match status" value="1"/>
</dbReference>
<evidence type="ECO:0000313" key="5">
    <source>
        <dbReference type="EMBL" id="EKX48255.1"/>
    </source>
</evidence>
<dbReference type="Proteomes" id="UP000011087">
    <property type="component" value="Unassembled WGS sequence"/>
</dbReference>
<evidence type="ECO:0000259" key="4">
    <source>
        <dbReference type="PROSITE" id="PS50222"/>
    </source>
</evidence>
<keyword evidence="1" id="KW-0106">Calcium</keyword>
<dbReference type="SUPFAM" id="SSF51206">
    <property type="entry name" value="cAMP-binding domain-like"/>
    <property type="match status" value="1"/>
</dbReference>
<feature type="domain" description="EF-hand" evidence="4">
    <location>
        <begin position="721"/>
        <end position="756"/>
    </location>
</feature>
<dbReference type="Pfam" id="PF00027">
    <property type="entry name" value="cNMP_binding"/>
    <property type="match status" value="1"/>
</dbReference>
<dbReference type="GO" id="GO:0005509">
    <property type="term" value="F:calcium ion binding"/>
    <property type="evidence" value="ECO:0007669"/>
    <property type="project" value="InterPro"/>
</dbReference>
<sequence length="1068" mass="124496">MSSRSNVLQHIPSIHGDGRPTHRQGRKSTSEQLDAFFSEVEKQSSLLPPISSSSCQPLAHTNDVGRSLQEHRHKGSPKLNANRAVCNESCYWCRRQNSWCGWCRVSKRLFAIKSGSTLAASAVGNGADPKDAVELSYDHSRMTEIDKLLELATFALSAILSKEQLKALTSRVQLRSFGENEIVFRSGEVCSPQVYTVRVEDGLPKLAMRPSFYIVHSGEFHAYNRRDPTRLKPFECLRRGSVFGELSFFLQDQRHCTVVAGCESVAIEVLLSEMLQILVPEEKLADARESEVKEEESSASHQDRYLALLKGNRSKKDKMYHFYRRKAEIEVFGLPLNEDSRKREWRTGAYARKLKRILNFELTIYYVVKIQFLVRRFLRRLRLKAQKAREREREKAALFLQRIARGFLARIFCNKMRMTNGLQPLNFQELFERRRREKAQMQITAHVKQESARLWNLFNFANDKILSVYRQDFRKQHLEQLKILMTAIEDGKIGKFAFYDVAKDAKIPGKALKRWINDENIVKKRRDEETNQDFELRNQRTKELLEEQLLVWAGRNESVREAIGLWKVEVLSYKEAAPEVTKKPHPLCSIIPDYYDMKSLREILSQSESWLGLNPPSARSEASLAEGGWMLDSLLNHVSEQENYELQHQEQLARALVETHATAERPSSKVELEEPAGFGSASSSAEVLEGADVRLGAPEHEAAIRPDVEMFIARIKAALYHSKVDIRKMFLALDKDKDGYLSLHEFDNAMRILNVRINSRDLYDISKTFVDDRMPTQLCLRMFLSCFTSDLICSESITDKVSLFSSTVMADFEAFAQSKEKLEQELISKGSHLLDQFYDLLFSNQWKRREDKVELLSFCALKSVISLFELDWHDRDTLVRFVRVLLYIHEQLWSQLLLELCTWYMPIESEAHLRKQLIAMKTKDERTSFHALSRRMSCFMPQQELLAHQFSEFARENTDTTCEEGKLMEVNMDQIKLRSFRLWSKLKTEFGYVDHQLHCESAREIEHEQIEHEQIEHEQIEHEQIEHEQIEHEQIEHEQIEHEQIEHEQIEHEQIEHEQIEHEQIKEG</sequence>